<dbReference type="AlphaFoldDB" id="A0A5B9DEA6"/>
<keyword evidence="2" id="KW-1185">Reference proteome</keyword>
<dbReference type="SUPFAM" id="SSF52540">
    <property type="entry name" value="P-loop containing nucleoside triphosphate hydrolases"/>
    <property type="match status" value="1"/>
</dbReference>
<evidence type="ECO:0000313" key="2">
    <source>
        <dbReference type="Proteomes" id="UP000321408"/>
    </source>
</evidence>
<dbReference type="KEGG" id="psyt:DSAG12_02935"/>
<evidence type="ECO:0000313" key="1">
    <source>
        <dbReference type="EMBL" id="QEE17103.1"/>
    </source>
</evidence>
<organism evidence="1 2">
    <name type="scientific">Promethearchaeum syntrophicum</name>
    <dbReference type="NCBI Taxonomy" id="2594042"/>
    <lineage>
        <taxon>Archaea</taxon>
        <taxon>Promethearchaeati</taxon>
        <taxon>Promethearchaeota</taxon>
        <taxon>Promethearchaeia</taxon>
        <taxon>Promethearchaeales</taxon>
        <taxon>Promethearchaeaceae</taxon>
        <taxon>Promethearchaeum</taxon>
    </lineage>
</organism>
<reference evidence="1 2" key="1">
    <citation type="journal article" date="2020" name="Nature">
        <title>Isolation of an archaeon at the prokaryote-eukaryote interface.</title>
        <authorList>
            <person name="Imachi H."/>
            <person name="Nobu M.K."/>
            <person name="Nakahara N."/>
            <person name="Morono Y."/>
            <person name="Ogawara M."/>
            <person name="Takaki Y."/>
            <person name="Takano Y."/>
            <person name="Uematsu K."/>
            <person name="Ikuta T."/>
            <person name="Ito M."/>
            <person name="Matsui Y."/>
            <person name="Miyazaki M."/>
            <person name="Murata K."/>
            <person name="Saito Y."/>
            <person name="Sakai S."/>
            <person name="Song C."/>
            <person name="Tasumi E."/>
            <person name="Yamanaka Y."/>
            <person name="Yamaguchi T."/>
            <person name="Kamagata Y."/>
            <person name="Tamaki H."/>
            <person name="Takai K."/>
        </authorList>
    </citation>
    <scope>NUCLEOTIDE SEQUENCE [LARGE SCALE GENOMIC DNA]</scope>
    <source>
        <strain evidence="1 2">MK-D1</strain>
    </source>
</reference>
<dbReference type="Proteomes" id="UP000321408">
    <property type="component" value="Chromosome"/>
</dbReference>
<dbReference type="EMBL" id="CP042905">
    <property type="protein sequence ID" value="QEE17103.1"/>
    <property type="molecule type" value="Genomic_DNA"/>
</dbReference>
<reference evidence="1 2" key="2">
    <citation type="journal article" date="2024" name="Int. J. Syst. Evol. Microbiol.">
        <title>Promethearchaeum syntrophicum gen. nov., sp. nov., an anaerobic, obligately syntrophic archaeon, the first isolate of the lineage 'Asgard' archaea, and proposal of the new archaeal phylum Promethearchaeota phyl. nov. and kingdom Promethearchaeati regn. nov.</title>
        <authorList>
            <person name="Imachi H."/>
            <person name="Nobu M.K."/>
            <person name="Kato S."/>
            <person name="Takaki Y."/>
            <person name="Miyazaki M."/>
            <person name="Miyata M."/>
            <person name="Ogawara M."/>
            <person name="Saito Y."/>
            <person name="Sakai S."/>
            <person name="Tahara Y.O."/>
            <person name="Takano Y."/>
            <person name="Tasumi E."/>
            <person name="Uematsu K."/>
            <person name="Yoshimura T."/>
            <person name="Itoh T."/>
            <person name="Ohkuma M."/>
            <person name="Takai K."/>
        </authorList>
    </citation>
    <scope>NUCLEOTIDE SEQUENCE [LARGE SCALE GENOMIC DNA]</scope>
    <source>
        <strain evidence="1 2">MK-D1</strain>
    </source>
</reference>
<keyword evidence="1" id="KW-0547">Nucleotide-binding</keyword>
<dbReference type="GeneID" id="41330913"/>
<sequence>MQIKSKYIQNWDNVDSSRGKDVSKIPLIHIIGYIGAGKSTFIKKYLRKYPTFDIKEIYQKNFFTPKDLLENPRKYSQFQSALDYSFSQFYKKLEINHIPIGIVESSGINRALNNILRRFFVYRIWIIPFNLNQFETQIYKERPYAKELNSDLKVKFKQNKIPFNNQYNFIEDSFMKDLPAIFTIFFKL</sequence>
<dbReference type="RefSeq" id="WP_147664020.1">
    <property type="nucleotide sequence ID" value="NZ_CP042905.2"/>
</dbReference>
<proteinExistence type="predicted"/>
<protein>
    <submittedName>
        <fullName evidence="1">ATP-binding protein</fullName>
    </submittedName>
</protein>
<name>A0A5B9DEA6_9ARCH</name>
<gene>
    <name evidence="1" type="ORF">DSAG12_02935</name>
</gene>
<keyword evidence="1" id="KW-0067">ATP-binding</keyword>
<dbReference type="InterPro" id="IPR027417">
    <property type="entry name" value="P-loop_NTPase"/>
</dbReference>
<accession>A0A5B9DEA6</accession>